<keyword evidence="4" id="KW-1185">Reference proteome</keyword>
<reference evidence="3 4" key="1">
    <citation type="journal article" date="2015" name="Environ. Microbiol.">
        <title>Genome analyses suggest the presence of polyploidy and recent human-driven expansions in eight global populations of the honeybee pathogen Nosema ceranae.</title>
        <authorList>
            <person name="Pelin A."/>
            <person name="Selman M."/>
            <person name="Aris-Brosou S."/>
            <person name="Farinelli L."/>
            <person name="Corradi N."/>
        </authorList>
    </citation>
    <scope>NUCLEOTIDE SEQUENCE [LARGE SCALE GENOMIC DNA]</scope>
    <source>
        <strain evidence="3 4">PA08 1199</strain>
    </source>
</reference>
<keyword evidence="2" id="KW-0812">Transmembrane</keyword>
<evidence type="ECO:0000256" key="2">
    <source>
        <dbReference type="SAM" id="Phobius"/>
    </source>
</evidence>
<organism evidence="3 4">
    <name type="scientific">Vairimorpha ceranae</name>
    <dbReference type="NCBI Taxonomy" id="40302"/>
    <lineage>
        <taxon>Eukaryota</taxon>
        <taxon>Fungi</taxon>
        <taxon>Fungi incertae sedis</taxon>
        <taxon>Microsporidia</taxon>
        <taxon>Nosematidae</taxon>
        <taxon>Vairimorpha</taxon>
    </lineage>
</organism>
<dbReference type="GeneID" id="36318848"/>
<feature type="transmembrane region" description="Helical" evidence="2">
    <location>
        <begin position="266"/>
        <end position="289"/>
    </location>
</feature>
<dbReference type="RefSeq" id="XP_024331483.1">
    <property type="nucleotide sequence ID" value="XM_024473946.1"/>
</dbReference>
<evidence type="ECO:0000256" key="1">
    <source>
        <dbReference type="SAM" id="Coils"/>
    </source>
</evidence>
<gene>
    <name evidence="3" type="ORF">AAJ76_1300037766</name>
</gene>
<proteinExistence type="predicted"/>
<dbReference type="OrthoDB" id="3176171at2759"/>
<comment type="caution">
    <text evidence="3">The sequence shown here is derived from an EMBL/GenBank/DDBJ whole genome shotgun (WGS) entry which is preliminary data.</text>
</comment>
<sequence>MFNTFISLIKISDCCSFFILKKDREFEGYLVVPPLFKIRYEITGVQINNKIYKTNLIPERDKFKLINEGKIIDKSKIENINFDVYKVVNLSYSPTQEMDVVDFTYKKKCGPVKTYDPLIVDCSKNDLNDLETIFIYLKNNEVRLRDAEERLKKITDIIKRIVRSSDEGNTMIKVNDLRSDINQITKQIAITSNKLKKFVEENYQLRDIIGTEEEIEKHRFDIKDVFEDINLITLDVRECELGLKTIKYYVFKDDYKDKHAKKEERYIFGVNVKVLIFILIVISILTIRFTMNQKN</sequence>
<dbReference type="VEuPathDB" id="MicrosporidiaDB:NCER_100263"/>
<evidence type="ECO:0000313" key="4">
    <source>
        <dbReference type="Proteomes" id="UP000034350"/>
    </source>
</evidence>
<dbReference type="Proteomes" id="UP000034350">
    <property type="component" value="Unassembled WGS sequence"/>
</dbReference>
<evidence type="ECO:0000313" key="3">
    <source>
        <dbReference type="EMBL" id="KKO75741.1"/>
    </source>
</evidence>
<keyword evidence="1" id="KW-0175">Coiled coil</keyword>
<keyword evidence="2" id="KW-0472">Membrane</keyword>
<feature type="coiled-coil region" evidence="1">
    <location>
        <begin position="137"/>
        <end position="194"/>
    </location>
</feature>
<dbReference type="EMBL" id="JPQZ01000013">
    <property type="protein sequence ID" value="KKO75741.1"/>
    <property type="molecule type" value="Genomic_DNA"/>
</dbReference>
<name>A0A0F9WEC4_9MICR</name>
<keyword evidence="2" id="KW-1133">Transmembrane helix</keyword>
<dbReference type="VEuPathDB" id="MicrosporidiaDB:G9O61_00g000250"/>
<accession>A0A0F9WEC4</accession>
<dbReference type="VEuPathDB" id="MicrosporidiaDB:AAJ76_1300037766"/>
<protein>
    <submittedName>
        <fullName evidence="3">Uncharacterized protein</fullName>
    </submittedName>
</protein>
<dbReference type="AlphaFoldDB" id="A0A0F9WEC4"/>